<dbReference type="Proteomes" id="UP001232148">
    <property type="component" value="Unassembled WGS sequence"/>
</dbReference>
<dbReference type="PROSITE" id="PS50181">
    <property type="entry name" value="FBOX"/>
    <property type="match status" value="1"/>
</dbReference>
<dbReference type="Pfam" id="PF00646">
    <property type="entry name" value="F-box"/>
    <property type="match status" value="1"/>
</dbReference>
<evidence type="ECO:0000259" key="1">
    <source>
        <dbReference type="PROSITE" id="PS50181"/>
    </source>
</evidence>
<reference evidence="2" key="1">
    <citation type="submission" date="2021-06" db="EMBL/GenBank/DDBJ databases">
        <title>Comparative genomics, transcriptomics and evolutionary studies reveal genomic signatures of adaptation to plant cell wall in hemibiotrophic fungi.</title>
        <authorList>
            <consortium name="DOE Joint Genome Institute"/>
            <person name="Baroncelli R."/>
            <person name="Diaz J.F."/>
            <person name="Benocci T."/>
            <person name="Peng M."/>
            <person name="Battaglia E."/>
            <person name="Haridas S."/>
            <person name="Andreopoulos W."/>
            <person name="Labutti K."/>
            <person name="Pangilinan J."/>
            <person name="Floch G.L."/>
            <person name="Makela M.R."/>
            <person name="Henrissat B."/>
            <person name="Grigoriev I.V."/>
            <person name="Crouch J.A."/>
            <person name="De Vries R.P."/>
            <person name="Sukno S.A."/>
            <person name="Thon M.R."/>
        </authorList>
    </citation>
    <scope>NUCLEOTIDE SEQUENCE</scope>
    <source>
        <strain evidence="2">MAFF235873</strain>
    </source>
</reference>
<protein>
    <recommendedName>
        <fullName evidence="1">F-box domain-containing protein</fullName>
    </recommendedName>
</protein>
<comment type="caution">
    <text evidence="2">The sequence shown here is derived from an EMBL/GenBank/DDBJ whole genome shotgun (WGS) entry which is preliminary data.</text>
</comment>
<accession>A0AAD9M5W3</accession>
<keyword evidence="3" id="KW-1185">Reference proteome</keyword>
<dbReference type="SUPFAM" id="SSF81383">
    <property type="entry name" value="F-box domain"/>
    <property type="match status" value="1"/>
</dbReference>
<organism evidence="2 3">
    <name type="scientific">Colletotrichum zoysiae</name>
    <dbReference type="NCBI Taxonomy" id="1216348"/>
    <lineage>
        <taxon>Eukaryota</taxon>
        <taxon>Fungi</taxon>
        <taxon>Dikarya</taxon>
        <taxon>Ascomycota</taxon>
        <taxon>Pezizomycotina</taxon>
        <taxon>Sordariomycetes</taxon>
        <taxon>Hypocreomycetidae</taxon>
        <taxon>Glomerellales</taxon>
        <taxon>Glomerellaceae</taxon>
        <taxon>Colletotrichum</taxon>
        <taxon>Colletotrichum graminicola species complex</taxon>
    </lineage>
</organism>
<evidence type="ECO:0000313" key="3">
    <source>
        <dbReference type="Proteomes" id="UP001232148"/>
    </source>
</evidence>
<dbReference type="EMBL" id="MU842861">
    <property type="protein sequence ID" value="KAK2029653.1"/>
    <property type="molecule type" value="Genomic_DNA"/>
</dbReference>
<dbReference type="AlphaFoldDB" id="A0AAD9M5W3"/>
<name>A0AAD9M5W3_9PEZI</name>
<evidence type="ECO:0000313" key="2">
    <source>
        <dbReference type="EMBL" id="KAK2029653.1"/>
    </source>
</evidence>
<dbReference type="InterPro" id="IPR001810">
    <property type="entry name" value="F-box_dom"/>
</dbReference>
<dbReference type="CDD" id="cd09917">
    <property type="entry name" value="F-box_SF"/>
    <property type="match status" value="1"/>
</dbReference>
<proteinExistence type="predicted"/>
<feature type="domain" description="F-box" evidence="1">
    <location>
        <begin position="20"/>
        <end position="57"/>
    </location>
</feature>
<sequence>MSDPASSTQGPVGPLSQFSASLFAKLPAEMQLEILSHCKQNDLICISLASHSFRELVLPMIPKKPDLRLYDQNLPQEAICCAYGNNLPVGIEQDPHAHSKRQHKYTIKPMDNSQWDSHMRQHELLSCRAYPLGHPVCQHPGCRHCMCISCPLHVRLRPWMGEELRYCSKCRKFTKREWTKKYNGRCEYWGSNWARM</sequence>
<gene>
    <name evidence="2" type="ORF">LX32DRAFT_638910</name>
</gene>
<dbReference type="InterPro" id="IPR036047">
    <property type="entry name" value="F-box-like_dom_sf"/>
</dbReference>